<dbReference type="EMBL" id="MTYJ01000635">
    <property type="protein sequence ID" value="OWA55292.1"/>
    <property type="molecule type" value="Genomic_DNA"/>
</dbReference>
<dbReference type="Proteomes" id="UP000192578">
    <property type="component" value="Unassembled WGS sequence"/>
</dbReference>
<name>A0A9X6NK39_HYPEX</name>
<protein>
    <submittedName>
        <fullName evidence="1">Uncharacterized protein</fullName>
    </submittedName>
</protein>
<dbReference type="AlphaFoldDB" id="A0A9X6NK39"/>
<comment type="caution">
    <text evidence="1">The sequence shown here is derived from an EMBL/GenBank/DDBJ whole genome shotgun (WGS) entry which is preliminary data.</text>
</comment>
<accession>A0A9X6NK39</accession>
<evidence type="ECO:0000313" key="1">
    <source>
        <dbReference type="EMBL" id="OWA55292.1"/>
    </source>
</evidence>
<gene>
    <name evidence="1" type="ORF">BV898_19675</name>
</gene>
<reference evidence="2" key="1">
    <citation type="submission" date="2017-01" db="EMBL/GenBank/DDBJ databases">
        <title>Comparative genomics of anhydrobiosis in the tardigrade Hypsibius dujardini.</title>
        <authorList>
            <person name="Yoshida Y."/>
            <person name="Koutsovoulos G."/>
            <person name="Laetsch D."/>
            <person name="Stevens L."/>
            <person name="Kumar S."/>
            <person name="Horikawa D."/>
            <person name="Ishino K."/>
            <person name="Komine S."/>
            <person name="Tomita M."/>
            <person name="Blaxter M."/>
            <person name="Arakawa K."/>
        </authorList>
    </citation>
    <scope>NUCLEOTIDE SEQUENCE [LARGE SCALE GENOMIC DNA]</scope>
    <source>
        <strain evidence="2">Z151</strain>
    </source>
</reference>
<evidence type="ECO:0000313" key="2">
    <source>
        <dbReference type="Proteomes" id="UP000192578"/>
    </source>
</evidence>
<sequence length="172" mass="18878">MPSIFKICCIMTRVFKAFGVNTPGEGLVAGLESKSSAERRIAVRNSLGEEHCPEAAIPSSHRVFGAPTQCRARGSVVGNKKGGKDGLLWDNQVEQGYREGRLVPFRSGNSGRAADGSCPVNRVHWYGVEVNIVAPDVLVFVWDVVGVSVADFLQHVQIWMLKLLLRGWVMRD</sequence>
<proteinExistence type="predicted"/>
<organism evidence="1 2">
    <name type="scientific">Hypsibius exemplaris</name>
    <name type="common">Freshwater tardigrade</name>
    <dbReference type="NCBI Taxonomy" id="2072580"/>
    <lineage>
        <taxon>Eukaryota</taxon>
        <taxon>Metazoa</taxon>
        <taxon>Ecdysozoa</taxon>
        <taxon>Tardigrada</taxon>
        <taxon>Eutardigrada</taxon>
        <taxon>Parachela</taxon>
        <taxon>Hypsibioidea</taxon>
        <taxon>Hypsibiidae</taxon>
        <taxon>Hypsibius</taxon>
    </lineage>
</organism>
<keyword evidence="2" id="KW-1185">Reference proteome</keyword>